<evidence type="ECO:0008006" key="4">
    <source>
        <dbReference type="Google" id="ProtNLM"/>
    </source>
</evidence>
<protein>
    <recommendedName>
        <fullName evidence="4">UHRF1-binding protein 1-like</fullName>
    </recommendedName>
</protein>
<dbReference type="Proteomes" id="UP001487740">
    <property type="component" value="Unassembled WGS sequence"/>
</dbReference>
<feature type="region of interest" description="Disordered" evidence="1">
    <location>
        <begin position="950"/>
        <end position="977"/>
    </location>
</feature>
<dbReference type="PANTHER" id="PTHR22774:SF11">
    <property type="entry name" value="CHOREIN N-TERMINAL DOMAIN-CONTAINING PROTEIN"/>
    <property type="match status" value="1"/>
</dbReference>
<dbReference type="PANTHER" id="PTHR22774">
    <property type="entry name" value="CHOREIN N-TERMINAL DOMAIN-CONTAINING PROTEIN"/>
    <property type="match status" value="1"/>
</dbReference>
<evidence type="ECO:0000313" key="2">
    <source>
        <dbReference type="EMBL" id="KAK8387641.1"/>
    </source>
</evidence>
<organism evidence="2 3">
    <name type="scientific">Scylla paramamosain</name>
    <name type="common">Mud crab</name>
    <dbReference type="NCBI Taxonomy" id="85552"/>
    <lineage>
        <taxon>Eukaryota</taxon>
        <taxon>Metazoa</taxon>
        <taxon>Ecdysozoa</taxon>
        <taxon>Arthropoda</taxon>
        <taxon>Crustacea</taxon>
        <taxon>Multicrustacea</taxon>
        <taxon>Malacostraca</taxon>
        <taxon>Eumalacostraca</taxon>
        <taxon>Eucarida</taxon>
        <taxon>Decapoda</taxon>
        <taxon>Pleocyemata</taxon>
        <taxon>Brachyura</taxon>
        <taxon>Eubrachyura</taxon>
        <taxon>Portunoidea</taxon>
        <taxon>Portunidae</taxon>
        <taxon>Portuninae</taxon>
        <taxon>Scylla</taxon>
    </lineage>
</organism>
<accession>A0AAW0TK73</accession>
<keyword evidence="3" id="KW-1185">Reference proteome</keyword>
<gene>
    <name evidence="2" type="ORF">O3P69_018272</name>
</gene>
<feature type="region of interest" description="Disordered" evidence="1">
    <location>
        <begin position="294"/>
        <end position="317"/>
    </location>
</feature>
<dbReference type="InterPro" id="IPR026728">
    <property type="entry name" value="BLTP3A/B"/>
</dbReference>
<feature type="region of interest" description="Disordered" evidence="1">
    <location>
        <begin position="1329"/>
        <end position="1352"/>
    </location>
</feature>
<feature type="compositionally biased region" description="Basic and acidic residues" evidence="1">
    <location>
        <begin position="1331"/>
        <end position="1341"/>
    </location>
</feature>
<proteinExistence type="predicted"/>
<feature type="region of interest" description="Disordered" evidence="1">
    <location>
        <begin position="421"/>
        <end position="457"/>
    </location>
</feature>
<evidence type="ECO:0000256" key="1">
    <source>
        <dbReference type="SAM" id="MobiDB-lite"/>
    </source>
</evidence>
<feature type="compositionally biased region" description="Polar residues" evidence="1">
    <location>
        <begin position="950"/>
        <end position="975"/>
    </location>
</feature>
<sequence length="1352" mass="149057">MAGLIKNQILKHLSKFAKNVSSDSVNVSTLKGEGELTNLELNETVLTDLLELPIWLRITRALVNRVNLKIQWTKLKSVPIAVSLDEVQVEMETCSELRSHQSGSSVLPSYGSGGRYGFADKVIDGMTVTVNSVLITFRSHAFHATFQLSRIVLDSKNPLWQKADLRQTRLKDVDRGELLIFKELSWQTLRVEAKSTCDQALTPLRLITNQARCRITIKKKLTDCSVVGCRLVLLMDDLLWVLTDSQLTAAFHFIDSLSDLVKQAAQESQKTKAVRKLESLPEFQVQLAQQVQQARGSGSSQGRGSSSGGSSSRSSSSQSNVVKVFSKYDVPETSYHFYSERIDLHFCDDPGPGRSSHPDLSGGAALQVTLAQLEIDFYPYHLAAGDRGHWVKYSTECGPAVWAHAALAQFKTLLTDTLNSSRSSHTPLARAPPHTRHDTPHQSSSGRTAATPPGDGVAQVSPLKGVVATQLKKLMSSCCVLRVNDFCVYRVSTSKRKQTPKEFVSGDKGKFKLPTQVASLHLEFTVYYFPAATDFPVPPPKLYLQLNPVQITFDPLSILWLNSFGRSLQRAVLTDPPPPPSYLDVHLEAVMPKVIVEGLGEHSNQRDRPQTMHIQASRVILSNVRPPDPTLPGSLASLATSLEAAQQGELFFASSFPASSSDFQPICHKFVRHATGEDNVRSPPVTDSPLYETISNMKKDALWLQARDILFLHCEPLWVEFFGVPAARSRPVPFVDAFPVSLWMYIKPKASLSVATTIAESCEGRGPRQQGGEGVHSEPLGRTYKDEEQLRSGSGVEGQKPEAAIHMFAHVPSLVSAQLNHYQYLFLMRQLDVITELTSYLTYDTINILTHPHMAGVALARENLGDTLVLAAVVPQVDVSLVMPPPHPGKDSMAGDMESFLPDSSSTADLHDLGSPSCEVRNSASDHSIMQKVIEPDACSVTSDITKSYSVDQLTSPQPKLGTTSVTRQPSSTANDPAGVNGPMMQLNLHGNLNAGFTSVRKGLTSGFTNLMSTIESAVKTSPEDMSDTLSVRSDLSSDSDNFIMVNIETDRTDSGLGGMDALFRVDNRPATSVEVASEVFEEPTPSEVSDVTSSFRRRDVISVVTFKLSRVQVVQESRGYESTVKVQCCQMVCEECSNMGYDEFQSKFSSRCRGWSESMEAIEPCCLKLRLDTHAEALGAEEEPPCGISGAPLPMLIRPFLKGEVADLNLTLMMSTVTNLVDLIEDEIVPEPLPMEIMVERVGLRLTEDRVPANITSPGSVPTEVWLPKLLVKRNLEGVFTLLPQKEEDKELLSIKKERDKLREDLRQVRQQMNQVLAENRSLQTTLAKMQEDKERERSSRGFSLPKFPLP</sequence>
<name>A0AAW0TK73_SCYPA</name>
<dbReference type="Pfam" id="PF24917">
    <property type="entry name" value="BLTP3A_B"/>
    <property type="match status" value="2"/>
</dbReference>
<reference evidence="2 3" key="1">
    <citation type="submission" date="2023-03" db="EMBL/GenBank/DDBJ databases">
        <title>High-quality genome of Scylla paramamosain provides insights in environmental adaptation.</title>
        <authorList>
            <person name="Zhang L."/>
        </authorList>
    </citation>
    <scope>NUCLEOTIDE SEQUENCE [LARGE SCALE GENOMIC DNA]</scope>
    <source>
        <strain evidence="2">LZ_2023a</strain>
        <tissue evidence="2">Muscle</tissue>
    </source>
</reference>
<dbReference type="EMBL" id="JARAKH010000030">
    <property type="protein sequence ID" value="KAK8387641.1"/>
    <property type="molecule type" value="Genomic_DNA"/>
</dbReference>
<feature type="compositionally biased region" description="Low complexity" evidence="1">
    <location>
        <begin position="308"/>
        <end position="317"/>
    </location>
</feature>
<evidence type="ECO:0000313" key="3">
    <source>
        <dbReference type="Proteomes" id="UP001487740"/>
    </source>
</evidence>
<feature type="region of interest" description="Disordered" evidence="1">
    <location>
        <begin position="763"/>
        <end position="796"/>
    </location>
</feature>
<comment type="caution">
    <text evidence="2">The sequence shown here is derived from an EMBL/GenBank/DDBJ whole genome shotgun (WGS) entry which is preliminary data.</text>
</comment>